<evidence type="ECO:0000256" key="9">
    <source>
        <dbReference type="ARBA" id="ARBA00023136"/>
    </source>
</evidence>
<evidence type="ECO:0000256" key="12">
    <source>
        <dbReference type="SAM" id="SignalP"/>
    </source>
</evidence>
<reference evidence="15" key="1">
    <citation type="submission" date="2025-08" db="UniProtKB">
        <authorList>
            <consortium name="RefSeq"/>
        </authorList>
    </citation>
    <scope>IDENTIFICATION</scope>
</reference>
<dbReference type="OrthoDB" id="784190at2759"/>
<accession>A0A6I9SB43</accession>
<dbReference type="PANTHER" id="PTHR33021:SF408">
    <property type="entry name" value="PHYTOCYANIN DOMAIN-CONTAINING PROTEIN"/>
    <property type="match status" value="1"/>
</dbReference>
<evidence type="ECO:0000256" key="7">
    <source>
        <dbReference type="ARBA" id="ARBA00022989"/>
    </source>
</evidence>
<evidence type="ECO:0000313" key="15">
    <source>
        <dbReference type="RefSeq" id="XP_010940769.1"/>
    </source>
</evidence>
<keyword evidence="7" id="KW-1133">Transmembrane helix</keyword>
<dbReference type="PANTHER" id="PTHR33021">
    <property type="entry name" value="BLUE COPPER PROTEIN"/>
    <property type="match status" value="1"/>
</dbReference>
<dbReference type="PROSITE" id="PS51485">
    <property type="entry name" value="PHYTOCYANIN"/>
    <property type="match status" value="1"/>
</dbReference>
<sequence>MACRQMLAVLAVAMVAMATLLAMARATEYVVGDDMGWGLQVNCTDWARGKVFRVGDSLVFRYNPGNHHVLRVRGPDFQACNKVSEKEPLASGDDAVPLSSPGKRWYVCGKAAHCESGQKLVITVLPSLQAPTASPTPPAPVPGSSGKITVPGYQSLMVLVVAVLTTFMT</sequence>
<keyword evidence="2" id="KW-0813">Transport</keyword>
<dbReference type="SUPFAM" id="SSF49503">
    <property type="entry name" value="Cupredoxins"/>
    <property type="match status" value="1"/>
</dbReference>
<evidence type="ECO:0000313" key="14">
    <source>
        <dbReference type="Proteomes" id="UP000504607"/>
    </source>
</evidence>
<dbReference type="InterPro" id="IPR039391">
    <property type="entry name" value="Phytocyanin-like"/>
</dbReference>
<keyword evidence="11" id="KW-0325">Glycoprotein</keyword>
<dbReference type="Pfam" id="PF02298">
    <property type="entry name" value="Cu_bind_like"/>
    <property type="match status" value="1"/>
</dbReference>
<evidence type="ECO:0000256" key="4">
    <source>
        <dbReference type="ARBA" id="ARBA00022723"/>
    </source>
</evidence>
<evidence type="ECO:0000256" key="8">
    <source>
        <dbReference type="ARBA" id="ARBA00023008"/>
    </source>
</evidence>
<feature type="chain" id="PRO_5026816708" evidence="12">
    <location>
        <begin position="27"/>
        <end position="169"/>
    </location>
</feature>
<dbReference type="InterPro" id="IPR008972">
    <property type="entry name" value="Cupredoxin"/>
</dbReference>
<evidence type="ECO:0000256" key="5">
    <source>
        <dbReference type="ARBA" id="ARBA00022729"/>
    </source>
</evidence>
<evidence type="ECO:0000256" key="10">
    <source>
        <dbReference type="ARBA" id="ARBA00023157"/>
    </source>
</evidence>
<keyword evidence="4" id="KW-0479">Metal-binding</keyword>
<keyword evidence="9" id="KW-0472">Membrane</keyword>
<gene>
    <name evidence="15" type="primary">LOC105059237</name>
</gene>
<dbReference type="CDD" id="cd04216">
    <property type="entry name" value="Phytocyanin"/>
    <property type="match status" value="1"/>
</dbReference>
<comment type="subcellular location">
    <subcellularLocation>
        <location evidence="1">Membrane</location>
        <topology evidence="1">Single-pass type I membrane protein</topology>
    </subcellularLocation>
</comment>
<dbReference type="InterPro" id="IPR003245">
    <property type="entry name" value="Phytocyanin_dom"/>
</dbReference>
<evidence type="ECO:0000256" key="6">
    <source>
        <dbReference type="ARBA" id="ARBA00022982"/>
    </source>
</evidence>
<evidence type="ECO:0000256" key="11">
    <source>
        <dbReference type="ARBA" id="ARBA00023180"/>
    </source>
</evidence>
<evidence type="ECO:0000256" key="3">
    <source>
        <dbReference type="ARBA" id="ARBA00022692"/>
    </source>
</evidence>
<dbReference type="GeneID" id="105059237"/>
<evidence type="ECO:0000256" key="1">
    <source>
        <dbReference type="ARBA" id="ARBA00004479"/>
    </source>
</evidence>
<dbReference type="GO" id="GO:0005886">
    <property type="term" value="C:plasma membrane"/>
    <property type="evidence" value="ECO:0007669"/>
    <property type="project" value="TreeGrafter"/>
</dbReference>
<dbReference type="Gene3D" id="2.60.40.420">
    <property type="entry name" value="Cupredoxins - blue copper proteins"/>
    <property type="match status" value="1"/>
</dbReference>
<dbReference type="GO" id="GO:0046872">
    <property type="term" value="F:metal ion binding"/>
    <property type="evidence" value="ECO:0007669"/>
    <property type="project" value="UniProtKB-KW"/>
</dbReference>
<dbReference type="KEGG" id="egu:105059237"/>
<feature type="signal peptide" evidence="12">
    <location>
        <begin position="1"/>
        <end position="26"/>
    </location>
</feature>
<dbReference type="AlphaFoldDB" id="A0A6I9SB43"/>
<organism evidence="14 15">
    <name type="scientific">Elaeis guineensis var. tenera</name>
    <name type="common">Oil palm</name>
    <dbReference type="NCBI Taxonomy" id="51953"/>
    <lineage>
        <taxon>Eukaryota</taxon>
        <taxon>Viridiplantae</taxon>
        <taxon>Streptophyta</taxon>
        <taxon>Embryophyta</taxon>
        <taxon>Tracheophyta</taxon>
        <taxon>Spermatophyta</taxon>
        <taxon>Magnoliopsida</taxon>
        <taxon>Liliopsida</taxon>
        <taxon>Arecaceae</taxon>
        <taxon>Arecoideae</taxon>
        <taxon>Cocoseae</taxon>
        <taxon>Elaeidinae</taxon>
        <taxon>Elaeis</taxon>
    </lineage>
</organism>
<keyword evidence="3" id="KW-0812">Transmembrane</keyword>
<keyword evidence="10" id="KW-1015">Disulfide bond</keyword>
<keyword evidence="5 12" id="KW-0732">Signal</keyword>
<dbReference type="Proteomes" id="UP000504607">
    <property type="component" value="Chromosome 16"/>
</dbReference>
<dbReference type="GO" id="GO:0009610">
    <property type="term" value="P:response to symbiotic fungus"/>
    <property type="evidence" value="ECO:0007669"/>
    <property type="project" value="UniProtKB-ARBA"/>
</dbReference>
<evidence type="ECO:0000259" key="13">
    <source>
        <dbReference type="PROSITE" id="PS51485"/>
    </source>
</evidence>
<proteinExistence type="predicted"/>
<keyword evidence="6" id="KW-0249">Electron transport</keyword>
<keyword evidence="14" id="KW-1185">Reference proteome</keyword>
<feature type="domain" description="Phytocyanin" evidence="13">
    <location>
        <begin position="27"/>
        <end position="126"/>
    </location>
</feature>
<dbReference type="GO" id="GO:0009055">
    <property type="term" value="F:electron transfer activity"/>
    <property type="evidence" value="ECO:0007669"/>
    <property type="project" value="InterPro"/>
</dbReference>
<dbReference type="FunFam" id="2.60.40.420:FF:000067">
    <property type="entry name" value="Cupredoxin superfamily protein"/>
    <property type="match status" value="1"/>
</dbReference>
<protein>
    <submittedName>
        <fullName evidence="15">Mavicyanin-like</fullName>
    </submittedName>
</protein>
<dbReference type="RefSeq" id="XP_010940769.1">
    <property type="nucleotide sequence ID" value="XM_010942467.2"/>
</dbReference>
<dbReference type="InParanoid" id="A0A6I9SB43"/>
<keyword evidence="8" id="KW-0186">Copper</keyword>
<evidence type="ECO:0000256" key="2">
    <source>
        <dbReference type="ARBA" id="ARBA00022448"/>
    </source>
</evidence>
<name>A0A6I9SB43_ELAGV</name>